<proteinExistence type="predicted"/>
<dbReference type="InterPro" id="IPR046342">
    <property type="entry name" value="CBS_dom_sf"/>
</dbReference>
<keyword evidence="4" id="KW-1185">Reference proteome</keyword>
<evidence type="ECO:0000313" key="4">
    <source>
        <dbReference type="Proteomes" id="UP000005262"/>
    </source>
</evidence>
<dbReference type="HOGENOM" id="CLU_040681_8_1_9"/>
<dbReference type="Proteomes" id="UP000005262">
    <property type="component" value="Chromosome"/>
</dbReference>
<dbReference type="InterPro" id="IPR000644">
    <property type="entry name" value="CBS_dom"/>
</dbReference>
<evidence type="ECO:0000259" key="2">
    <source>
        <dbReference type="PROSITE" id="PS51371"/>
    </source>
</evidence>
<sequence>MTLPYQLNDLMIPINDLLTINEYDSVRKALKLMRESFHQESAWQGPHVLVAIDNHQKPVGLLTLKTLLRSTTVKKSLQDPDFKSAYVSWYYIKKCHEKGISVREVMRPISVFSFNYHNFDINTAAEIFIRNGINYIPVLDNDVLVGIVDKSKIFYKLHSLSNSLPKCNTSFSLTRNFKNFKCSMSILFSSILQYDSKKASR</sequence>
<evidence type="ECO:0000256" key="1">
    <source>
        <dbReference type="PROSITE-ProRule" id="PRU00703"/>
    </source>
</evidence>
<dbReference type="Gene3D" id="3.10.580.10">
    <property type="entry name" value="CBS-domain"/>
    <property type="match status" value="1"/>
</dbReference>
<dbReference type="SUPFAM" id="SSF54631">
    <property type="entry name" value="CBS-domain pair"/>
    <property type="match status" value="1"/>
</dbReference>
<dbReference type="AlphaFoldDB" id="J7IUV9"/>
<organism evidence="3 4">
    <name type="scientific">Desulfosporosinus meridiei (strain ATCC BAA-275 / DSM 13257 / KCTC 12902 / NCIMB 13706 / S10)</name>
    <dbReference type="NCBI Taxonomy" id="768704"/>
    <lineage>
        <taxon>Bacteria</taxon>
        <taxon>Bacillati</taxon>
        <taxon>Bacillota</taxon>
        <taxon>Clostridia</taxon>
        <taxon>Eubacteriales</taxon>
        <taxon>Desulfitobacteriaceae</taxon>
        <taxon>Desulfosporosinus</taxon>
    </lineage>
</organism>
<gene>
    <name evidence="3" type="ordered locus">Desmer_3801</name>
</gene>
<reference evidence="3 4" key="1">
    <citation type="journal article" date="2012" name="J. Bacteriol.">
        <title>Complete genome sequences of Desulfosporosinus orientis DSM765T, Desulfosporosinus youngiae DSM17734T, Desulfosporosinus meridiei DSM13257T, and Desulfosporosinus acidiphilus DSM22704T.</title>
        <authorList>
            <person name="Pester M."/>
            <person name="Brambilla E."/>
            <person name="Alazard D."/>
            <person name="Rattei T."/>
            <person name="Weinmaier T."/>
            <person name="Han J."/>
            <person name="Lucas S."/>
            <person name="Lapidus A."/>
            <person name="Cheng J.F."/>
            <person name="Goodwin L."/>
            <person name="Pitluck S."/>
            <person name="Peters L."/>
            <person name="Ovchinnikova G."/>
            <person name="Teshima H."/>
            <person name="Detter J.C."/>
            <person name="Han C.S."/>
            <person name="Tapia R."/>
            <person name="Land M.L."/>
            <person name="Hauser L."/>
            <person name="Kyrpides N.C."/>
            <person name="Ivanova N.N."/>
            <person name="Pagani I."/>
            <person name="Huntmann M."/>
            <person name="Wei C.L."/>
            <person name="Davenport K.W."/>
            <person name="Daligault H."/>
            <person name="Chain P.S."/>
            <person name="Chen A."/>
            <person name="Mavromatis K."/>
            <person name="Markowitz V."/>
            <person name="Szeto E."/>
            <person name="Mikhailova N."/>
            <person name="Pati A."/>
            <person name="Wagner M."/>
            <person name="Woyke T."/>
            <person name="Ollivier B."/>
            <person name="Klenk H.P."/>
            <person name="Spring S."/>
            <person name="Loy A."/>
        </authorList>
    </citation>
    <scope>NUCLEOTIDE SEQUENCE [LARGE SCALE GENOMIC DNA]</scope>
    <source>
        <strain evidence="4">ATCC BAA-275 / DSM 13257 / NCIMB 13706 / S10</strain>
    </source>
</reference>
<name>J7IUV9_DESMD</name>
<dbReference type="STRING" id="768704.Desmer_3801"/>
<dbReference type="CDD" id="cd02205">
    <property type="entry name" value="CBS_pair_SF"/>
    <property type="match status" value="1"/>
</dbReference>
<dbReference type="Pfam" id="PF00571">
    <property type="entry name" value="CBS"/>
    <property type="match status" value="2"/>
</dbReference>
<dbReference type="PROSITE" id="PS51371">
    <property type="entry name" value="CBS"/>
    <property type="match status" value="2"/>
</dbReference>
<accession>J7IUV9</accession>
<feature type="domain" description="CBS" evidence="2">
    <location>
        <begin position="106"/>
        <end position="164"/>
    </location>
</feature>
<dbReference type="RefSeq" id="WP_014904546.1">
    <property type="nucleotide sequence ID" value="NC_018515.1"/>
</dbReference>
<feature type="domain" description="CBS" evidence="2">
    <location>
        <begin position="11"/>
        <end position="80"/>
    </location>
</feature>
<dbReference type="OrthoDB" id="1796826at2"/>
<dbReference type="EMBL" id="CP003629">
    <property type="protein sequence ID" value="AFQ45637.1"/>
    <property type="molecule type" value="Genomic_DNA"/>
</dbReference>
<reference evidence="4" key="2">
    <citation type="submission" date="2012-08" db="EMBL/GenBank/DDBJ databases">
        <title>Finished genome of Desulfosporosinus meridiei DSM 13257.</title>
        <authorList>
            <person name="Huntemann M."/>
            <person name="Wei C.-L."/>
            <person name="Han J."/>
            <person name="Detter J.C."/>
            <person name="Han C."/>
            <person name="Davenport K."/>
            <person name="Daligault H."/>
            <person name="Erkkila T."/>
            <person name="Gu W."/>
            <person name="Munk A.C.C."/>
            <person name="Teshima H."/>
            <person name="Xu Y."/>
            <person name="Chain P."/>
            <person name="Tapia R."/>
            <person name="Chen A."/>
            <person name="Krypides N."/>
            <person name="Mavromatis K."/>
            <person name="Markowitz V."/>
            <person name="Szeto E."/>
            <person name="Ivanova N."/>
            <person name="Mikhailova N."/>
            <person name="Ovchinnikova G."/>
            <person name="Pagani I."/>
            <person name="Pati A."/>
            <person name="Goodwin L."/>
            <person name="Peters L."/>
            <person name="Pitluck S."/>
            <person name="Woyke T."/>
            <person name="Pester M."/>
            <person name="Spring S."/>
            <person name="Ollivier B."/>
            <person name="Rattei T."/>
            <person name="Klenk H.-P."/>
            <person name="Wagner M."/>
            <person name="Loy A."/>
        </authorList>
    </citation>
    <scope>NUCLEOTIDE SEQUENCE [LARGE SCALE GENOMIC DNA]</scope>
    <source>
        <strain evidence="4">ATCC BAA-275 / DSM 13257 / NCIMB 13706 / S10</strain>
    </source>
</reference>
<dbReference type="SMART" id="SM00116">
    <property type="entry name" value="CBS"/>
    <property type="match status" value="2"/>
</dbReference>
<protein>
    <submittedName>
        <fullName evidence="3">Mg/Co/Ni transporter MgtE with CBS domain</fullName>
    </submittedName>
</protein>
<keyword evidence="1" id="KW-0129">CBS domain</keyword>
<dbReference type="KEGG" id="dmi:Desmer_3801"/>
<dbReference type="eggNOG" id="COG0517">
    <property type="taxonomic scope" value="Bacteria"/>
</dbReference>
<evidence type="ECO:0000313" key="3">
    <source>
        <dbReference type="EMBL" id="AFQ45637.1"/>
    </source>
</evidence>